<dbReference type="SUPFAM" id="SSF52540">
    <property type="entry name" value="P-loop containing nucleoside triphosphate hydrolases"/>
    <property type="match status" value="1"/>
</dbReference>
<evidence type="ECO:0000313" key="2">
    <source>
        <dbReference type="EMBL" id="KAL3746467.1"/>
    </source>
</evidence>
<organism evidence="2 3">
    <name type="scientific">Eucalyptus globulus</name>
    <name type="common">Tasmanian blue gum</name>
    <dbReference type="NCBI Taxonomy" id="34317"/>
    <lineage>
        <taxon>Eukaryota</taxon>
        <taxon>Viridiplantae</taxon>
        <taxon>Streptophyta</taxon>
        <taxon>Embryophyta</taxon>
        <taxon>Tracheophyta</taxon>
        <taxon>Spermatophyta</taxon>
        <taxon>Magnoliopsida</taxon>
        <taxon>eudicotyledons</taxon>
        <taxon>Gunneridae</taxon>
        <taxon>Pentapetalae</taxon>
        <taxon>rosids</taxon>
        <taxon>malvids</taxon>
        <taxon>Myrtales</taxon>
        <taxon>Myrtaceae</taxon>
        <taxon>Myrtoideae</taxon>
        <taxon>Eucalypteae</taxon>
        <taxon>Eucalyptus</taxon>
    </lineage>
</organism>
<evidence type="ECO:0000313" key="3">
    <source>
        <dbReference type="Proteomes" id="UP001634007"/>
    </source>
</evidence>
<dbReference type="InterPro" id="IPR027417">
    <property type="entry name" value="P-loop_NTPase"/>
</dbReference>
<dbReference type="AlphaFoldDB" id="A0ABD3L9H0"/>
<gene>
    <name evidence="2" type="ORF">ACJRO7_015430</name>
</gene>
<name>A0ABD3L9H0_EUCGL</name>
<dbReference type="Proteomes" id="UP001634007">
    <property type="component" value="Unassembled WGS sequence"/>
</dbReference>
<dbReference type="PANTHER" id="PTHR11017:SF570">
    <property type="entry name" value="DISEASE RESISTANCE PROTEIN (TIR-NBS CLASS)-RELATED"/>
    <property type="match status" value="1"/>
</dbReference>
<protein>
    <recommendedName>
        <fullName evidence="1">NB-ARC domain-containing protein</fullName>
    </recommendedName>
</protein>
<feature type="non-terminal residue" evidence="2">
    <location>
        <position position="102"/>
    </location>
</feature>
<dbReference type="InterPro" id="IPR002182">
    <property type="entry name" value="NB-ARC"/>
</dbReference>
<feature type="domain" description="NB-ARC" evidence="1">
    <location>
        <begin position="44"/>
        <end position="96"/>
    </location>
</feature>
<dbReference type="PANTHER" id="PTHR11017">
    <property type="entry name" value="LEUCINE-RICH REPEAT-CONTAINING PROTEIN"/>
    <property type="match status" value="1"/>
</dbReference>
<sequence length="102" mass="11805">MNCLTHRCSYGKLIKEIVQVVLIKLNARYKNVTEHLVEDHVQIDAIMKLLEVDYSGVRFVGVHGICGIGKTTLAKVIYNKLYSRFDRYSFLENVQEISRRSD</sequence>
<keyword evidence="3" id="KW-1185">Reference proteome</keyword>
<reference evidence="2 3" key="1">
    <citation type="submission" date="2024-11" db="EMBL/GenBank/DDBJ databases">
        <title>Chromosome-level genome assembly of Eucalyptus globulus Labill. provides insights into its genome evolution.</title>
        <authorList>
            <person name="Li X."/>
        </authorList>
    </citation>
    <scope>NUCLEOTIDE SEQUENCE [LARGE SCALE GENOMIC DNA]</scope>
    <source>
        <strain evidence="2">CL2024</strain>
        <tissue evidence="2">Fresh tender leaves</tissue>
    </source>
</reference>
<dbReference type="EMBL" id="JBJKBG010000003">
    <property type="protein sequence ID" value="KAL3746467.1"/>
    <property type="molecule type" value="Genomic_DNA"/>
</dbReference>
<accession>A0ABD3L9H0</accession>
<dbReference type="InterPro" id="IPR044974">
    <property type="entry name" value="Disease_R_plants"/>
</dbReference>
<comment type="caution">
    <text evidence="2">The sequence shown here is derived from an EMBL/GenBank/DDBJ whole genome shotgun (WGS) entry which is preliminary data.</text>
</comment>
<evidence type="ECO:0000259" key="1">
    <source>
        <dbReference type="Pfam" id="PF00931"/>
    </source>
</evidence>
<proteinExistence type="predicted"/>
<dbReference type="Gene3D" id="3.40.50.300">
    <property type="entry name" value="P-loop containing nucleotide triphosphate hydrolases"/>
    <property type="match status" value="1"/>
</dbReference>
<dbReference type="Pfam" id="PF00931">
    <property type="entry name" value="NB-ARC"/>
    <property type="match status" value="1"/>
</dbReference>